<keyword evidence="8" id="KW-0675">Receptor</keyword>
<evidence type="ECO:0000256" key="8">
    <source>
        <dbReference type="ARBA" id="ARBA00023170"/>
    </source>
</evidence>
<dbReference type="Gene3D" id="2.60.40.10">
    <property type="entry name" value="Immunoglobulins"/>
    <property type="match status" value="3"/>
</dbReference>
<dbReference type="PANTHER" id="PTHR23037:SF22">
    <property type="entry name" value="CYTOKINE RECEPTOR COMMON SUBUNIT BETA"/>
    <property type="match status" value="1"/>
</dbReference>
<keyword evidence="9" id="KW-0325">Glycoprotein</keyword>
<dbReference type="PROSITE" id="PS01354">
    <property type="entry name" value="HEMATOPO_REC_L_F3"/>
    <property type="match status" value="1"/>
</dbReference>
<dbReference type="SUPFAM" id="SSF49265">
    <property type="entry name" value="Fibronectin type III"/>
    <property type="match status" value="2"/>
</dbReference>
<evidence type="ECO:0000256" key="6">
    <source>
        <dbReference type="ARBA" id="ARBA00023136"/>
    </source>
</evidence>
<feature type="signal peptide" evidence="13">
    <location>
        <begin position="1"/>
        <end position="18"/>
    </location>
</feature>
<dbReference type="STRING" id="64144.ENSATEP00000034708"/>
<dbReference type="GeneTree" id="ENSGT00940000165521"/>
<dbReference type="OrthoDB" id="8634471at2759"/>
<dbReference type="SMART" id="SM00409">
    <property type="entry name" value="IG"/>
    <property type="match status" value="1"/>
</dbReference>
<dbReference type="OMA" id="RCWCALE"/>
<reference evidence="15" key="3">
    <citation type="submission" date="2025-09" db="UniProtKB">
        <authorList>
            <consortium name="Ensembl"/>
        </authorList>
    </citation>
    <scope>IDENTIFICATION</scope>
</reference>
<dbReference type="InterPro" id="IPR015321">
    <property type="entry name" value="TypeI_recpt_CBD"/>
</dbReference>
<dbReference type="SMART" id="SM00060">
    <property type="entry name" value="FN3"/>
    <property type="match status" value="1"/>
</dbReference>
<dbReference type="GO" id="GO:0016064">
    <property type="term" value="P:immunoglobulin mediated immune response"/>
    <property type="evidence" value="ECO:0007669"/>
    <property type="project" value="TreeGrafter"/>
</dbReference>
<evidence type="ECO:0000256" key="13">
    <source>
        <dbReference type="SAM" id="SignalP"/>
    </source>
</evidence>
<dbReference type="PANTHER" id="PTHR23037">
    <property type="entry name" value="CYTOKINE RECEPTOR"/>
    <property type="match status" value="1"/>
</dbReference>
<feature type="compositionally biased region" description="Basic and acidic residues" evidence="11">
    <location>
        <begin position="536"/>
        <end position="546"/>
    </location>
</feature>
<dbReference type="InterPro" id="IPR036179">
    <property type="entry name" value="Ig-like_dom_sf"/>
</dbReference>
<feature type="compositionally biased region" description="Acidic residues" evidence="11">
    <location>
        <begin position="547"/>
        <end position="557"/>
    </location>
</feature>
<feature type="region of interest" description="Disordered" evidence="11">
    <location>
        <begin position="112"/>
        <end position="167"/>
    </location>
</feature>
<evidence type="ECO:0000256" key="5">
    <source>
        <dbReference type="ARBA" id="ARBA00022989"/>
    </source>
</evidence>
<dbReference type="Ensembl" id="ENSATET00000035213.3">
    <property type="protein sequence ID" value="ENSATEP00000034708.1"/>
    <property type="gene ID" value="ENSATEG00000023850.3"/>
</dbReference>
<dbReference type="GeneID" id="113170318"/>
<evidence type="ECO:0000256" key="1">
    <source>
        <dbReference type="ARBA" id="ARBA00004479"/>
    </source>
</evidence>
<proteinExistence type="inferred from homology"/>
<organism evidence="15 16">
    <name type="scientific">Anabas testudineus</name>
    <name type="common">Climbing perch</name>
    <name type="synonym">Anthias testudineus</name>
    <dbReference type="NCBI Taxonomy" id="64144"/>
    <lineage>
        <taxon>Eukaryota</taxon>
        <taxon>Metazoa</taxon>
        <taxon>Chordata</taxon>
        <taxon>Craniata</taxon>
        <taxon>Vertebrata</taxon>
        <taxon>Euteleostomi</taxon>
        <taxon>Actinopterygii</taxon>
        <taxon>Neopterygii</taxon>
        <taxon>Teleostei</taxon>
        <taxon>Neoteleostei</taxon>
        <taxon>Acanthomorphata</taxon>
        <taxon>Anabantaria</taxon>
        <taxon>Anabantiformes</taxon>
        <taxon>Anabantoidei</taxon>
        <taxon>Anabantidae</taxon>
        <taxon>Anabas</taxon>
    </lineage>
</organism>
<dbReference type="Pfam" id="PF09240">
    <property type="entry name" value="IL6Ra-bind"/>
    <property type="match status" value="1"/>
</dbReference>
<reference evidence="15" key="2">
    <citation type="submission" date="2025-08" db="UniProtKB">
        <authorList>
            <consortium name="Ensembl"/>
        </authorList>
    </citation>
    <scope>IDENTIFICATION</scope>
</reference>
<keyword evidence="4 13" id="KW-0732">Signal</keyword>
<dbReference type="InterPro" id="IPR036116">
    <property type="entry name" value="FN3_sf"/>
</dbReference>
<dbReference type="PROSITE" id="PS50853">
    <property type="entry name" value="FN3"/>
    <property type="match status" value="1"/>
</dbReference>
<dbReference type="AlphaFoldDB" id="A0A3Q1JTQ0"/>
<dbReference type="InterPro" id="IPR003530">
    <property type="entry name" value="Hematopoietin_rcpt_L_F3_CS"/>
</dbReference>
<gene>
    <name evidence="15" type="primary">IL6R</name>
</gene>
<comment type="subcellular location">
    <subcellularLocation>
        <location evidence="1">Membrane</location>
        <topology evidence="1">Single-pass type I membrane protein</topology>
    </subcellularLocation>
</comment>
<feature type="region of interest" description="Disordered" evidence="11">
    <location>
        <begin position="61"/>
        <end position="86"/>
    </location>
</feature>
<evidence type="ECO:0000259" key="14">
    <source>
        <dbReference type="PROSITE" id="PS50853"/>
    </source>
</evidence>
<keyword evidence="16" id="KW-1185">Reference proteome</keyword>
<dbReference type="InterPro" id="IPR003961">
    <property type="entry name" value="FN3_dom"/>
</dbReference>
<evidence type="ECO:0000313" key="15">
    <source>
        <dbReference type="Ensembl" id="ENSATEP00000034708.1"/>
    </source>
</evidence>
<feature type="compositionally biased region" description="Acidic residues" evidence="11">
    <location>
        <begin position="144"/>
        <end position="156"/>
    </location>
</feature>
<dbReference type="RefSeq" id="XP_026228160.1">
    <property type="nucleotide sequence ID" value="XM_026372375.1"/>
</dbReference>
<dbReference type="CDD" id="cd00063">
    <property type="entry name" value="FN3"/>
    <property type="match status" value="1"/>
</dbReference>
<evidence type="ECO:0000256" key="11">
    <source>
        <dbReference type="SAM" id="MobiDB-lite"/>
    </source>
</evidence>
<keyword evidence="6 12" id="KW-0472">Membrane</keyword>
<evidence type="ECO:0000256" key="10">
    <source>
        <dbReference type="ARBA" id="ARBA00023319"/>
    </source>
</evidence>
<keyword evidence="5 12" id="KW-1133">Transmembrane helix</keyword>
<dbReference type="GO" id="GO:0009897">
    <property type="term" value="C:external side of plasma membrane"/>
    <property type="evidence" value="ECO:0007669"/>
    <property type="project" value="TreeGrafter"/>
</dbReference>
<dbReference type="SUPFAM" id="SSF48726">
    <property type="entry name" value="Immunoglobulin"/>
    <property type="match status" value="1"/>
</dbReference>
<evidence type="ECO:0000313" key="16">
    <source>
        <dbReference type="Proteomes" id="UP000265040"/>
    </source>
</evidence>
<evidence type="ECO:0000256" key="9">
    <source>
        <dbReference type="ARBA" id="ARBA00023180"/>
    </source>
</evidence>
<dbReference type="InParanoid" id="A0A3Q1JTQ0"/>
<dbReference type="GO" id="GO:0004896">
    <property type="term" value="F:cytokine receptor activity"/>
    <property type="evidence" value="ECO:0007669"/>
    <property type="project" value="InterPro"/>
</dbReference>
<feature type="compositionally biased region" description="Polar residues" evidence="11">
    <location>
        <begin position="112"/>
        <end position="140"/>
    </location>
</feature>
<keyword evidence="10" id="KW-0393">Immunoglobulin domain</keyword>
<evidence type="ECO:0000256" key="7">
    <source>
        <dbReference type="ARBA" id="ARBA00023157"/>
    </source>
</evidence>
<feature type="domain" description="Fibronectin type-III" evidence="14">
    <location>
        <begin position="333"/>
        <end position="435"/>
    </location>
</feature>
<dbReference type="InterPro" id="IPR003599">
    <property type="entry name" value="Ig_sub"/>
</dbReference>
<dbReference type="Proteomes" id="UP000265040">
    <property type="component" value="Chromosome 16"/>
</dbReference>
<comment type="similarity">
    <text evidence="2">Belongs to the type I cytokine receptor family. Type 3 subfamily.</text>
</comment>
<accession>A0A3Q1JTQ0</accession>
<sequence length="578" mass="64972">MRTFLPLLCVLCVPQVHSIFDGTCVRRDPPPGVLVLSPGSKLVLTCRGHVMVNGVTVKRAKNSSNTNKRGNPSVAPTTTGNSINKHTMSSTASNLYNAASALTEVNKIPTYTDTGSTASSTTLVVHPTSVSRPLRSVSNWENDGNSDYEEEEDEVEEGSRVTRGINSSPQWKWNGEVVGKEKRDWGEMTFERRGATLSISSVGVTHTGNYTCHHRGKERFFLKVVVADPPEKPSLSCYKRSPSSKIRCKWEPQKPAPEPYNSHLVLRKKSSKTFHLLRCSYSSRLPRYWCAVDHNEDELRLLHMVYLCVTNFAGNATSSLLSFVPLTILKPDPPSQVKVQQVEAHKTQLKVTWSFPISWKSRDSYYQLKYELKYKPLESSIYYEQIMASSIQTSLITDVMPGVDYQVQVRTKEEYDGQWSDWSAPVRGRSWTAPSDVYTTTMAGSTEEGSAFMPEVTTEPEPTEEMGVSYHAIWISGSFLLLSVILGAYILSHRERFMPKLRHLSTITQHSDLSQPPSPSLPAPEAQALVTFTPPRYKEPPLSKTEEAEEENEEEQSVEDRMEAIHFNNTSYFLVQTD</sequence>
<evidence type="ECO:0000256" key="4">
    <source>
        <dbReference type="ARBA" id="ARBA00022729"/>
    </source>
</evidence>
<feature type="transmembrane region" description="Helical" evidence="12">
    <location>
        <begin position="472"/>
        <end position="492"/>
    </location>
</feature>
<name>A0A3Q1JTQ0_ANATE</name>
<feature type="chain" id="PRO_5018789316" description="Fibronectin type-III domain-containing protein" evidence="13">
    <location>
        <begin position="19"/>
        <end position="578"/>
    </location>
</feature>
<reference evidence="15" key="1">
    <citation type="submission" date="2021-04" db="EMBL/GenBank/DDBJ databases">
        <authorList>
            <consortium name="Wellcome Sanger Institute Data Sharing"/>
        </authorList>
    </citation>
    <scope>NUCLEOTIDE SEQUENCE [LARGE SCALE GENOMIC DNA]</scope>
</reference>
<feature type="region of interest" description="Disordered" evidence="11">
    <location>
        <begin position="531"/>
        <end position="564"/>
    </location>
</feature>
<dbReference type="InterPro" id="IPR013783">
    <property type="entry name" value="Ig-like_fold"/>
</dbReference>
<evidence type="ECO:0000256" key="3">
    <source>
        <dbReference type="ARBA" id="ARBA00022692"/>
    </source>
</evidence>
<keyword evidence="7" id="KW-1015">Disulfide bond</keyword>
<keyword evidence="3 12" id="KW-0812">Transmembrane</keyword>
<evidence type="ECO:0000256" key="2">
    <source>
        <dbReference type="ARBA" id="ARBA00010890"/>
    </source>
</evidence>
<evidence type="ECO:0000256" key="12">
    <source>
        <dbReference type="SAM" id="Phobius"/>
    </source>
</evidence>
<protein>
    <recommendedName>
        <fullName evidence="14">Fibronectin type-III domain-containing protein</fullName>
    </recommendedName>
</protein>
<feature type="compositionally biased region" description="Polar residues" evidence="11">
    <location>
        <begin position="62"/>
        <end position="86"/>
    </location>
</feature>